<evidence type="ECO:0000313" key="1">
    <source>
        <dbReference type="EMBL" id="KAF7174613.1"/>
    </source>
</evidence>
<proteinExistence type="predicted"/>
<sequence length="117" mass="13195">MDIAVAAEPLLNSLLDDDVLDGGYILEMSFYVEYKSKAGKGSPFGEHHRAIIYDVVPDYDNIISAEASGDHINRVSNTQEEMGPVSAKDELRDHLTVIVRKYLDQRVKFHKLEFQPS</sequence>
<name>A0A8H6V105_9EURO</name>
<gene>
    <name evidence="1" type="ORF">CNMCM6106_009514</name>
</gene>
<protein>
    <submittedName>
        <fullName evidence="1">Uncharacterized protein</fullName>
    </submittedName>
</protein>
<accession>A0A8H6V105</accession>
<organism evidence="1 2">
    <name type="scientific">Aspergillus hiratsukae</name>
    <dbReference type="NCBI Taxonomy" id="1194566"/>
    <lineage>
        <taxon>Eukaryota</taxon>
        <taxon>Fungi</taxon>
        <taxon>Dikarya</taxon>
        <taxon>Ascomycota</taxon>
        <taxon>Pezizomycotina</taxon>
        <taxon>Eurotiomycetes</taxon>
        <taxon>Eurotiomycetidae</taxon>
        <taxon>Eurotiales</taxon>
        <taxon>Aspergillaceae</taxon>
        <taxon>Aspergillus</taxon>
        <taxon>Aspergillus subgen. Fumigati</taxon>
    </lineage>
</organism>
<evidence type="ECO:0000313" key="2">
    <source>
        <dbReference type="Proteomes" id="UP000662466"/>
    </source>
</evidence>
<dbReference type="AlphaFoldDB" id="A0A8H6V105"/>
<comment type="caution">
    <text evidence="1">The sequence shown here is derived from an EMBL/GenBank/DDBJ whole genome shotgun (WGS) entry which is preliminary data.</text>
</comment>
<reference evidence="1" key="1">
    <citation type="submission" date="2020-06" db="EMBL/GenBank/DDBJ databases">
        <title>Draft genome sequences of strains closely related to Aspergillus parafelis and Aspergillus hiratsukae.</title>
        <authorList>
            <person name="Dos Santos R.A.C."/>
            <person name="Rivero-Menendez O."/>
            <person name="Steenwyk J.L."/>
            <person name="Mead M.E."/>
            <person name="Goldman G.H."/>
            <person name="Alastruey-Izquierdo A."/>
            <person name="Rokas A."/>
        </authorList>
    </citation>
    <scope>NUCLEOTIDE SEQUENCE</scope>
    <source>
        <strain evidence="1">CNM-CM6106</strain>
    </source>
</reference>
<dbReference type="Proteomes" id="UP000662466">
    <property type="component" value="Unassembled WGS sequence"/>
</dbReference>
<dbReference type="EMBL" id="JACBAF010001343">
    <property type="protein sequence ID" value="KAF7174613.1"/>
    <property type="molecule type" value="Genomic_DNA"/>
</dbReference>